<evidence type="ECO:0000256" key="1">
    <source>
        <dbReference type="SAM" id="MobiDB-lite"/>
    </source>
</evidence>
<reference evidence="2 3" key="1">
    <citation type="journal article" date="2012" name="Genome Biol.">
        <title>Genome and low-iron response of an oceanic diatom adapted to chronic iron limitation.</title>
        <authorList>
            <person name="Lommer M."/>
            <person name="Specht M."/>
            <person name="Roy A.S."/>
            <person name="Kraemer L."/>
            <person name="Andreson R."/>
            <person name="Gutowska M.A."/>
            <person name="Wolf J."/>
            <person name="Bergner S.V."/>
            <person name="Schilhabel M.B."/>
            <person name="Klostermeier U.C."/>
            <person name="Beiko R.G."/>
            <person name="Rosenstiel P."/>
            <person name="Hippler M."/>
            <person name="Laroche J."/>
        </authorList>
    </citation>
    <scope>NUCLEOTIDE SEQUENCE [LARGE SCALE GENOMIC DNA]</scope>
    <source>
        <strain evidence="2 3">CCMP1005</strain>
    </source>
</reference>
<dbReference type="OrthoDB" id="44290at2759"/>
<proteinExistence type="predicted"/>
<organism evidence="2 3">
    <name type="scientific">Thalassiosira oceanica</name>
    <name type="common">Marine diatom</name>
    <dbReference type="NCBI Taxonomy" id="159749"/>
    <lineage>
        <taxon>Eukaryota</taxon>
        <taxon>Sar</taxon>
        <taxon>Stramenopiles</taxon>
        <taxon>Ochrophyta</taxon>
        <taxon>Bacillariophyta</taxon>
        <taxon>Coscinodiscophyceae</taxon>
        <taxon>Thalassiosirophycidae</taxon>
        <taxon>Thalassiosirales</taxon>
        <taxon>Thalassiosiraceae</taxon>
        <taxon>Thalassiosira</taxon>
    </lineage>
</organism>
<evidence type="ECO:0000313" key="3">
    <source>
        <dbReference type="Proteomes" id="UP000266841"/>
    </source>
</evidence>
<feature type="non-terminal residue" evidence="2">
    <location>
        <position position="1"/>
    </location>
</feature>
<dbReference type="AlphaFoldDB" id="K0SYX5"/>
<feature type="compositionally biased region" description="Acidic residues" evidence="1">
    <location>
        <begin position="205"/>
        <end position="215"/>
    </location>
</feature>
<sequence length="215" mass="22384">SRPHRRSVHAAAVCAGPRPRHAEHSPAYPARTPRGAFLSGGMAASRPITSPAFGIGPMHRESASTGALVLLGLASVSLTLGAAGTGSPADCEAARGPPGEEEEEDAGTDARTGTDDDTEPPGPAGGADVDRDVSDDEDDPANDEPTSCSICNINRQGPCRKYWLKFERCMKEHGREREERERREAEAAGEAEAKESEDPPGADGGDAEDAEAEGG</sequence>
<dbReference type="eggNOG" id="ENOG502T0K1">
    <property type="taxonomic scope" value="Eukaryota"/>
</dbReference>
<dbReference type="EMBL" id="AGNL01008940">
    <property type="protein sequence ID" value="EJK70174.1"/>
    <property type="molecule type" value="Genomic_DNA"/>
</dbReference>
<feature type="region of interest" description="Disordered" evidence="1">
    <location>
        <begin position="172"/>
        <end position="215"/>
    </location>
</feature>
<name>K0SYX5_THAOC</name>
<feature type="region of interest" description="Disordered" evidence="1">
    <location>
        <begin position="82"/>
        <end position="154"/>
    </location>
</feature>
<feature type="compositionally biased region" description="Basic and acidic residues" evidence="1">
    <location>
        <begin position="172"/>
        <end position="197"/>
    </location>
</feature>
<keyword evidence="3" id="KW-1185">Reference proteome</keyword>
<gene>
    <name evidence="2" type="ORF">THAOC_08489</name>
</gene>
<feature type="compositionally biased region" description="Acidic residues" evidence="1">
    <location>
        <begin position="133"/>
        <end position="142"/>
    </location>
</feature>
<evidence type="ECO:0008006" key="4">
    <source>
        <dbReference type="Google" id="ProtNLM"/>
    </source>
</evidence>
<dbReference type="Proteomes" id="UP000266841">
    <property type="component" value="Unassembled WGS sequence"/>
</dbReference>
<feature type="compositionally biased region" description="Polar residues" evidence="1">
    <location>
        <begin position="144"/>
        <end position="154"/>
    </location>
</feature>
<accession>K0SYX5</accession>
<evidence type="ECO:0000313" key="2">
    <source>
        <dbReference type="EMBL" id="EJK70174.1"/>
    </source>
</evidence>
<feature type="region of interest" description="Disordered" evidence="1">
    <location>
        <begin position="1"/>
        <end position="47"/>
    </location>
</feature>
<comment type="caution">
    <text evidence="2">The sequence shown here is derived from an EMBL/GenBank/DDBJ whole genome shotgun (WGS) entry which is preliminary data.</text>
</comment>
<protein>
    <recommendedName>
        <fullName evidence="4">GCK domain-containing protein</fullName>
    </recommendedName>
</protein>